<dbReference type="PROSITE" id="PS50164">
    <property type="entry name" value="GIY_YIG"/>
    <property type="match status" value="1"/>
</dbReference>
<dbReference type="Gene3D" id="3.30.40.10">
    <property type="entry name" value="Zinc/RING finger domain, C3HC4 (zinc finger)"/>
    <property type="match status" value="1"/>
</dbReference>
<evidence type="ECO:0000256" key="1">
    <source>
        <dbReference type="ARBA" id="ARBA00022722"/>
    </source>
</evidence>
<evidence type="ECO:0000256" key="7">
    <source>
        <dbReference type="ARBA" id="ARBA00023242"/>
    </source>
</evidence>
<sequence>MDIKPIPAFYCCYLLRSTARHASVYVGSSPDPARRLAQHNGRVQGGAVRTSRASLRPWEMACIVAGFPSNIAALQFEWAWHNAHLTRHITATERLSFATTRTKTSRAGKTTRRPGRPRTSLMDKLSNLHLLLRAPYFSKWPLEVRFFSQDVYRSWQTWCGRVDTHLPAAIEVHFDPAQTQSHEDQEEFTSAQPVLRMTKADLIGKGGVHGVDPTYARLRNVFEKSQFLLDEDDDQKCSVCGAGVDLRKNLFVVCHTNDCRGISHVTCLADRSLKEEGSASMVPNKGMCPTCQQKHPWTELMQQVTLRTRGLKEVQKLLKKKGKSTAVTAAEILESESEEEAEEKEALTTQDVIDEEFGGDPEDDEELEDEEDDNASLASTASVFSPIAKGKAGTKQTEHQARLEIVIEDSEDER</sequence>
<comment type="subunit">
    <text evidence="8">Forms a heterodimer with SLX4.</text>
</comment>
<keyword evidence="5 8" id="KW-0233">DNA recombination</keyword>
<dbReference type="Pfam" id="PF01541">
    <property type="entry name" value="GIY-YIG"/>
    <property type="match status" value="1"/>
</dbReference>
<comment type="similarity">
    <text evidence="8">Belongs to the SLX1 family.</text>
</comment>
<evidence type="ECO:0000313" key="11">
    <source>
        <dbReference type="EMBL" id="KIV86451.1"/>
    </source>
</evidence>
<comment type="caution">
    <text evidence="8">Lacks conserved residue(s) required for the propagation of feature annotation.</text>
</comment>
<dbReference type="PANTHER" id="PTHR20208:SF10">
    <property type="entry name" value="STRUCTURE-SPECIFIC ENDONUCLEASE SUBUNIT SLX1"/>
    <property type="match status" value="1"/>
</dbReference>
<dbReference type="GO" id="GO:0017108">
    <property type="term" value="F:5'-flap endonuclease activity"/>
    <property type="evidence" value="ECO:0007669"/>
    <property type="project" value="InterPro"/>
</dbReference>
<dbReference type="CDD" id="cd10455">
    <property type="entry name" value="GIY-YIG_SLX1"/>
    <property type="match status" value="1"/>
</dbReference>
<evidence type="ECO:0000256" key="4">
    <source>
        <dbReference type="ARBA" id="ARBA00022801"/>
    </source>
</evidence>
<comment type="cofactor">
    <cofactor evidence="8">
        <name>a divalent metal cation</name>
        <dbReference type="ChEBI" id="CHEBI:60240"/>
    </cofactor>
</comment>
<dbReference type="PANTHER" id="PTHR20208">
    <property type="entry name" value="STRUCTURE-SPECIFIC ENDONUCLEASE SUBUNIT SLX1"/>
    <property type="match status" value="1"/>
</dbReference>
<protein>
    <recommendedName>
        <fullName evidence="10">GIY-YIG domain-containing protein</fullName>
    </recommendedName>
</protein>
<proteinExistence type="inferred from homology"/>
<evidence type="ECO:0000256" key="8">
    <source>
        <dbReference type="HAMAP-Rule" id="MF_03100"/>
    </source>
</evidence>
<feature type="region of interest" description="Disordered" evidence="9">
    <location>
        <begin position="333"/>
        <end position="414"/>
    </location>
</feature>
<keyword evidence="4 8" id="KW-0378">Hydrolase</keyword>
<keyword evidence="1 8" id="KW-0540">Nuclease</keyword>
<evidence type="ECO:0000256" key="5">
    <source>
        <dbReference type="ARBA" id="ARBA00023172"/>
    </source>
</evidence>
<reference evidence="11 12" key="1">
    <citation type="submission" date="2015-01" db="EMBL/GenBank/DDBJ databases">
        <title>The Genome Sequence of Exophiala sideris CBS121828.</title>
        <authorList>
            <consortium name="The Broad Institute Genomics Platform"/>
            <person name="Cuomo C."/>
            <person name="de Hoog S."/>
            <person name="Gorbushina A."/>
            <person name="Stielow B."/>
            <person name="Teixiera M."/>
            <person name="Abouelleil A."/>
            <person name="Chapman S.B."/>
            <person name="Priest M."/>
            <person name="Young S.K."/>
            <person name="Wortman J."/>
            <person name="Nusbaum C."/>
            <person name="Birren B."/>
        </authorList>
    </citation>
    <scope>NUCLEOTIDE SEQUENCE [LARGE SCALE GENOMIC DNA]</scope>
    <source>
        <strain evidence="11 12">CBS 121828</strain>
    </source>
</reference>
<keyword evidence="3 8" id="KW-0227">DNA damage</keyword>
<comment type="subcellular location">
    <subcellularLocation>
        <location evidence="8">Nucleus</location>
    </subcellularLocation>
</comment>
<dbReference type="InterPro" id="IPR035901">
    <property type="entry name" value="GIY-YIG_endonuc_sf"/>
</dbReference>
<feature type="compositionally biased region" description="Acidic residues" evidence="9">
    <location>
        <begin position="333"/>
        <end position="343"/>
    </location>
</feature>
<dbReference type="GO" id="GO:0000724">
    <property type="term" value="P:double-strand break repair via homologous recombination"/>
    <property type="evidence" value="ECO:0007669"/>
    <property type="project" value="TreeGrafter"/>
</dbReference>
<accession>A0A0D1XEI7</accession>
<evidence type="ECO:0000256" key="3">
    <source>
        <dbReference type="ARBA" id="ARBA00022763"/>
    </source>
</evidence>
<dbReference type="GO" id="GO:0008821">
    <property type="term" value="F:crossover junction DNA endonuclease activity"/>
    <property type="evidence" value="ECO:0007669"/>
    <property type="project" value="TreeGrafter"/>
</dbReference>
<name>A0A0D1XEI7_9EURO</name>
<evidence type="ECO:0000259" key="10">
    <source>
        <dbReference type="PROSITE" id="PS50164"/>
    </source>
</evidence>
<evidence type="ECO:0000256" key="9">
    <source>
        <dbReference type="SAM" id="MobiDB-lite"/>
    </source>
</evidence>
<keyword evidence="6 8" id="KW-0234">DNA repair</keyword>
<dbReference type="STRING" id="1016849.A0A0D1XEI7"/>
<dbReference type="HAMAP" id="MF_03100">
    <property type="entry name" value="Endonuc_su_Slx1"/>
    <property type="match status" value="1"/>
</dbReference>
<dbReference type="OrthoDB" id="24645at2759"/>
<organism evidence="11 12">
    <name type="scientific">Exophiala sideris</name>
    <dbReference type="NCBI Taxonomy" id="1016849"/>
    <lineage>
        <taxon>Eukaryota</taxon>
        <taxon>Fungi</taxon>
        <taxon>Dikarya</taxon>
        <taxon>Ascomycota</taxon>
        <taxon>Pezizomycotina</taxon>
        <taxon>Eurotiomycetes</taxon>
        <taxon>Chaetothyriomycetidae</taxon>
        <taxon>Chaetothyriales</taxon>
        <taxon>Herpotrichiellaceae</taxon>
        <taxon>Exophiala</taxon>
    </lineage>
</organism>
<keyword evidence="7 8" id="KW-0539">Nucleus</keyword>
<dbReference type="GO" id="GO:0033557">
    <property type="term" value="C:Slx1-Slx4 complex"/>
    <property type="evidence" value="ECO:0007669"/>
    <property type="project" value="UniProtKB-UniRule"/>
</dbReference>
<dbReference type="AlphaFoldDB" id="A0A0D1XEI7"/>
<dbReference type="InterPro" id="IPR048749">
    <property type="entry name" value="SLX1_C"/>
</dbReference>
<evidence type="ECO:0000256" key="2">
    <source>
        <dbReference type="ARBA" id="ARBA00022759"/>
    </source>
</evidence>
<dbReference type="FunFam" id="3.40.1440.10:FF:000006">
    <property type="entry name" value="Structure-specific endonuclease subunit SLX1"/>
    <property type="match status" value="1"/>
</dbReference>
<comment type="function">
    <text evidence="8">Catalytic subunit of the SLX1-SLX4 structure-specific endonuclease that resolves DNA secondary structures generated during DNA repair and recombination. Has endonuclease activity towards branched DNA substrates, introducing single-strand cuts in duplex DNA close to junctions with ss-DNA.</text>
</comment>
<dbReference type="InterPro" id="IPR013083">
    <property type="entry name" value="Znf_RING/FYVE/PHD"/>
</dbReference>
<feature type="compositionally biased region" description="Acidic residues" evidence="9">
    <location>
        <begin position="352"/>
        <end position="374"/>
    </location>
</feature>
<dbReference type="InterPro" id="IPR000305">
    <property type="entry name" value="GIY-YIG_endonuc"/>
</dbReference>
<evidence type="ECO:0000313" key="12">
    <source>
        <dbReference type="Proteomes" id="UP000053599"/>
    </source>
</evidence>
<dbReference type="HOGENOM" id="CLU_030739_1_0_1"/>
<dbReference type="Gene3D" id="3.40.1440.10">
    <property type="entry name" value="GIY-YIG endonuclease"/>
    <property type="match status" value="1"/>
</dbReference>
<keyword evidence="2 8" id="KW-0255">Endonuclease</keyword>
<dbReference type="Pfam" id="PF21202">
    <property type="entry name" value="SLX1_C"/>
    <property type="match status" value="1"/>
</dbReference>
<gene>
    <name evidence="11" type="ORF">PV11_02062</name>
</gene>
<dbReference type="Proteomes" id="UP000053599">
    <property type="component" value="Unassembled WGS sequence"/>
</dbReference>
<dbReference type="EMBL" id="KN846951">
    <property type="protein sequence ID" value="KIV86451.1"/>
    <property type="molecule type" value="Genomic_DNA"/>
</dbReference>
<dbReference type="InterPro" id="IPR027520">
    <property type="entry name" value="Slx1"/>
</dbReference>
<evidence type="ECO:0000256" key="6">
    <source>
        <dbReference type="ARBA" id="ARBA00023204"/>
    </source>
</evidence>
<dbReference type="InterPro" id="IPR050381">
    <property type="entry name" value="SLX1_endonuclease"/>
</dbReference>
<feature type="domain" description="GIY-YIG" evidence="10">
    <location>
        <begin position="8"/>
        <end position="90"/>
    </location>
</feature>